<evidence type="ECO:0000256" key="4">
    <source>
        <dbReference type="ARBA" id="ARBA00022771"/>
    </source>
</evidence>
<proteinExistence type="predicted"/>
<feature type="region of interest" description="Disordered" evidence="8">
    <location>
        <begin position="372"/>
        <end position="391"/>
    </location>
</feature>
<evidence type="ECO:0000256" key="3">
    <source>
        <dbReference type="ARBA" id="ARBA00022737"/>
    </source>
</evidence>
<evidence type="ECO:0000259" key="10">
    <source>
        <dbReference type="PROSITE" id="PS50157"/>
    </source>
</evidence>
<evidence type="ECO:0000256" key="8">
    <source>
        <dbReference type="SAM" id="MobiDB-lite"/>
    </source>
</evidence>
<dbReference type="EMBL" id="JH711798">
    <property type="protein sequence ID" value="EIW51757.1"/>
    <property type="molecule type" value="Genomic_DNA"/>
</dbReference>
<dbReference type="InterPro" id="IPR017907">
    <property type="entry name" value="Znf_RING_CS"/>
</dbReference>
<dbReference type="PROSITE" id="PS00518">
    <property type="entry name" value="ZF_RING_1"/>
    <property type="match status" value="1"/>
</dbReference>
<feature type="domain" description="C2H2-type" evidence="10">
    <location>
        <begin position="34"/>
        <end position="63"/>
    </location>
</feature>
<gene>
    <name evidence="11" type="ORF">TRAVEDRAFT_54183</name>
</gene>
<dbReference type="GO" id="GO:0005634">
    <property type="term" value="C:nucleus"/>
    <property type="evidence" value="ECO:0007669"/>
    <property type="project" value="UniProtKB-SubCell"/>
</dbReference>
<evidence type="ECO:0000256" key="7">
    <source>
        <dbReference type="PROSITE-ProRule" id="PRU00042"/>
    </source>
</evidence>
<comment type="subcellular location">
    <subcellularLocation>
        <location evidence="1">Nucleus</location>
    </subcellularLocation>
</comment>
<evidence type="ECO:0000313" key="12">
    <source>
        <dbReference type="Proteomes" id="UP000054317"/>
    </source>
</evidence>
<feature type="domain" description="RING-type" evidence="9">
    <location>
        <begin position="491"/>
        <end position="530"/>
    </location>
</feature>
<evidence type="ECO:0000313" key="11">
    <source>
        <dbReference type="EMBL" id="EIW51757.1"/>
    </source>
</evidence>
<evidence type="ECO:0000256" key="1">
    <source>
        <dbReference type="ARBA" id="ARBA00004123"/>
    </source>
</evidence>
<feature type="compositionally biased region" description="Basic and acidic residues" evidence="8">
    <location>
        <begin position="309"/>
        <end position="343"/>
    </location>
</feature>
<evidence type="ECO:0008006" key="13">
    <source>
        <dbReference type="Google" id="ProtNLM"/>
    </source>
</evidence>
<dbReference type="PROSITE" id="PS50157">
    <property type="entry name" value="ZINC_FINGER_C2H2_2"/>
    <property type="match status" value="2"/>
</dbReference>
<dbReference type="SUPFAM" id="SSF57850">
    <property type="entry name" value="RING/U-box"/>
    <property type="match status" value="1"/>
</dbReference>
<evidence type="ECO:0000256" key="6">
    <source>
        <dbReference type="ARBA" id="ARBA00023242"/>
    </source>
</evidence>
<dbReference type="PROSITE" id="PS50089">
    <property type="entry name" value="ZF_RING_2"/>
    <property type="match status" value="1"/>
</dbReference>
<dbReference type="PROSITE" id="PS00028">
    <property type="entry name" value="ZINC_FINGER_C2H2_1"/>
    <property type="match status" value="2"/>
</dbReference>
<name>R7S7X2_TRAVS</name>
<reference evidence="12" key="1">
    <citation type="journal article" date="2012" name="Science">
        <title>The Paleozoic origin of enzymatic lignin decomposition reconstructed from 31 fungal genomes.</title>
        <authorList>
            <person name="Floudas D."/>
            <person name="Binder M."/>
            <person name="Riley R."/>
            <person name="Barry K."/>
            <person name="Blanchette R.A."/>
            <person name="Henrissat B."/>
            <person name="Martinez A.T."/>
            <person name="Otillar R."/>
            <person name="Spatafora J.W."/>
            <person name="Yadav J.S."/>
            <person name="Aerts A."/>
            <person name="Benoit I."/>
            <person name="Boyd A."/>
            <person name="Carlson A."/>
            <person name="Copeland A."/>
            <person name="Coutinho P.M."/>
            <person name="de Vries R.P."/>
            <person name="Ferreira P."/>
            <person name="Findley K."/>
            <person name="Foster B."/>
            <person name="Gaskell J."/>
            <person name="Glotzer D."/>
            <person name="Gorecki P."/>
            <person name="Heitman J."/>
            <person name="Hesse C."/>
            <person name="Hori C."/>
            <person name="Igarashi K."/>
            <person name="Jurgens J.A."/>
            <person name="Kallen N."/>
            <person name="Kersten P."/>
            <person name="Kohler A."/>
            <person name="Kuees U."/>
            <person name="Kumar T.K.A."/>
            <person name="Kuo A."/>
            <person name="LaButti K."/>
            <person name="Larrondo L.F."/>
            <person name="Lindquist E."/>
            <person name="Ling A."/>
            <person name="Lombard V."/>
            <person name="Lucas S."/>
            <person name="Lundell T."/>
            <person name="Martin R."/>
            <person name="McLaughlin D.J."/>
            <person name="Morgenstern I."/>
            <person name="Morin E."/>
            <person name="Murat C."/>
            <person name="Nagy L.G."/>
            <person name="Nolan M."/>
            <person name="Ohm R.A."/>
            <person name="Patyshakuliyeva A."/>
            <person name="Rokas A."/>
            <person name="Ruiz-Duenas F.J."/>
            <person name="Sabat G."/>
            <person name="Salamov A."/>
            <person name="Samejima M."/>
            <person name="Schmutz J."/>
            <person name="Slot J.C."/>
            <person name="St John F."/>
            <person name="Stenlid J."/>
            <person name="Sun H."/>
            <person name="Sun S."/>
            <person name="Syed K."/>
            <person name="Tsang A."/>
            <person name="Wiebenga A."/>
            <person name="Young D."/>
            <person name="Pisabarro A."/>
            <person name="Eastwood D.C."/>
            <person name="Martin F."/>
            <person name="Cullen D."/>
            <person name="Grigoriev I.V."/>
            <person name="Hibbett D.S."/>
        </authorList>
    </citation>
    <scope>NUCLEOTIDE SEQUENCE [LARGE SCALE GENOMIC DNA]</scope>
    <source>
        <strain evidence="12">FP-101664</strain>
    </source>
</reference>
<dbReference type="InterPro" id="IPR001841">
    <property type="entry name" value="Znf_RING"/>
</dbReference>
<dbReference type="SMART" id="SM00184">
    <property type="entry name" value="RING"/>
    <property type="match status" value="1"/>
</dbReference>
<dbReference type="Pfam" id="PF14634">
    <property type="entry name" value="zf-RING_5"/>
    <property type="match status" value="1"/>
</dbReference>
<keyword evidence="4 7" id="KW-0863">Zinc-finger</keyword>
<dbReference type="AlphaFoldDB" id="R7S7X2"/>
<dbReference type="Proteomes" id="UP000054317">
    <property type="component" value="Unassembled WGS sequence"/>
</dbReference>
<accession>R7S7X2</accession>
<feature type="region of interest" description="Disordered" evidence="8">
    <location>
        <begin position="278"/>
        <end position="343"/>
    </location>
</feature>
<dbReference type="OrthoDB" id="6333297at2759"/>
<protein>
    <recommendedName>
        <fullName evidence="13">RING-type domain-containing protein</fullName>
    </recommendedName>
</protein>
<keyword evidence="3" id="KW-0677">Repeat</keyword>
<dbReference type="OMA" id="NECNTHR"/>
<keyword evidence="2" id="KW-0479">Metal-binding</keyword>
<evidence type="ECO:0000259" key="9">
    <source>
        <dbReference type="PROSITE" id="PS50089"/>
    </source>
</evidence>
<evidence type="ECO:0000256" key="5">
    <source>
        <dbReference type="ARBA" id="ARBA00022833"/>
    </source>
</evidence>
<dbReference type="InterPro" id="IPR013083">
    <property type="entry name" value="Znf_RING/FYVE/PHD"/>
</dbReference>
<sequence length="543" mass="58960">MAPAQCTVCKAAFKSKNECNTHRMTAGHSLKAVFFCIECSATFAAMKALKTHQKETGHPKNAPDGFAFSVAGPKTSRPPKTAPAKSAWAAGPQKVPPAVPKCGACNERFQTFHELAEHRRTAHGKEPLVEMKCQRCAQKIPWGEVHTRCTQAPERVACPLCRQKFSPAELAEHRLANPLSCEVCAVHLPPEMSLQDHWRVSNLHPYCKMCDNAFRDHREWVAHTLTCSLARSTLAPGSVGGAVVSSSWTHGRVNEDASDSEGVTFRIPTPDLANPAPKADWFLSGLPQANPVQSEGSSRRSSLSSLSKATEDAEERIAHAPIEHGTPEAEQAEPHEPDARNEDVPETGLVEILAHEYGQHSIERILSVLEDEDDEPAEKPKSGRSLLSPTRPAVLSGGSIDSGYMCDTSLVAHCSSAWEADASPPMLGCRREARKPLAALDTAATPAPSESSSDKVESWLEEQSQLSRTSKKCKTSTCAAGGRAAGVSWHCRVCLREPCSEPIATSCGHVFCQSCIMEKLKADARCPVCREEFYVRLEPFISS</sequence>
<dbReference type="GeneID" id="19417328"/>
<evidence type="ECO:0000256" key="2">
    <source>
        <dbReference type="ARBA" id="ARBA00022723"/>
    </source>
</evidence>
<dbReference type="Gene3D" id="3.30.40.10">
    <property type="entry name" value="Zinc/RING finger domain, C3HC4 (zinc finger)"/>
    <property type="match status" value="1"/>
</dbReference>
<dbReference type="GO" id="GO:0008270">
    <property type="term" value="F:zinc ion binding"/>
    <property type="evidence" value="ECO:0007669"/>
    <property type="project" value="UniProtKB-KW"/>
</dbReference>
<dbReference type="SMART" id="SM00355">
    <property type="entry name" value="ZnF_C2H2"/>
    <property type="match status" value="4"/>
</dbReference>
<organism evidence="11 12">
    <name type="scientific">Trametes versicolor (strain FP-101664)</name>
    <name type="common">White-rot fungus</name>
    <name type="synonym">Coriolus versicolor</name>
    <dbReference type="NCBI Taxonomy" id="717944"/>
    <lineage>
        <taxon>Eukaryota</taxon>
        <taxon>Fungi</taxon>
        <taxon>Dikarya</taxon>
        <taxon>Basidiomycota</taxon>
        <taxon>Agaricomycotina</taxon>
        <taxon>Agaricomycetes</taxon>
        <taxon>Polyporales</taxon>
        <taxon>Polyporaceae</taxon>
        <taxon>Trametes</taxon>
    </lineage>
</organism>
<keyword evidence="5" id="KW-0862">Zinc</keyword>
<dbReference type="KEGG" id="tvs:TRAVEDRAFT_54183"/>
<keyword evidence="6" id="KW-0539">Nucleus</keyword>
<keyword evidence="12" id="KW-1185">Reference proteome</keyword>
<dbReference type="InterPro" id="IPR013087">
    <property type="entry name" value="Znf_C2H2_type"/>
</dbReference>
<dbReference type="Gene3D" id="3.30.160.60">
    <property type="entry name" value="Classic Zinc Finger"/>
    <property type="match status" value="1"/>
</dbReference>
<dbReference type="RefSeq" id="XP_008045310.1">
    <property type="nucleotide sequence ID" value="XM_008047119.1"/>
</dbReference>
<dbReference type="PANTHER" id="PTHR24376:SF235">
    <property type="entry name" value="C2H2-TYPE DOMAIN-CONTAINING PROTEIN"/>
    <property type="match status" value="1"/>
</dbReference>
<dbReference type="PANTHER" id="PTHR24376">
    <property type="entry name" value="ZINC FINGER PROTEIN"/>
    <property type="match status" value="1"/>
</dbReference>
<feature type="domain" description="C2H2-type" evidence="10">
    <location>
        <begin position="100"/>
        <end position="127"/>
    </location>
</feature>